<dbReference type="InterPro" id="IPR036291">
    <property type="entry name" value="NAD(P)-bd_dom_sf"/>
</dbReference>
<dbReference type="SUPFAM" id="SSF51735">
    <property type="entry name" value="NAD(P)-binding Rossmann-fold domains"/>
    <property type="match status" value="1"/>
</dbReference>
<proteinExistence type="predicted"/>
<evidence type="ECO:0000259" key="1">
    <source>
        <dbReference type="Pfam" id="PF01370"/>
    </source>
</evidence>
<evidence type="ECO:0000313" key="3">
    <source>
        <dbReference type="Proteomes" id="UP000024837"/>
    </source>
</evidence>
<dbReference type="Proteomes" id="UP000024837">
    <property type="component" value="Unassembled WGS sequence"/>
</dbReference>
<dbReference type="AlphaFoldDB" id="W7HNC9"/>
<dbReference type="EMBL" id="KI966426">
    <property type="protein sequence ID" value="EWC45536.1"/>
    <property type="molecule type" value="Genomic_DNA"/>
</dbReference>
<dbReference type="Gene3D" id="3.40.50.720">
    <property type="entry name" value="NAD(P)-binding Rossmann-like Domain"/>
    <property type="match status" value="1"/>
</dbReference>
<feature type="domain" description="NAD-dependent epimerase/dehydratase" evidence="1">
    <location>
        <begin position="8"/>
        <end position="236"/>
    </location>
</feature>
<dbReference type="InterPro" id="IPR001509">
    <property type="entry name" value="Epimerase_deHydtase"/>
</dbReference>
<dbReference type="PANTHER" id="PTHR43245">
    <property type="entry name" value="BIFUNCTIONAL POLYMYXIN RESISTANCE PROTEIN ARNA"/>
    <property type="match status" value="1"/>
</dbReference>
<reference evidence="2 3" key="1">
    <citation type="submission" date="2013-05" db="EMBL/GenBank/DDBJ databases">
        <title>Drechslerella stenobrocha genome reveals carnivorous origination and mechanical trapping mechanism of predatory fungi.</title>
        <authorList>
            <person name="Liu X."/>
            <person name="Zhang W."/>
            <person name="Liu K."/>
        </authorList>
    </citation>
    <scope>NUCLEOTIDE SEQUENCE [LARGE SCALE GENOMIC DNA]</scope>
    <source>
        <strain evidence="2 3">248</strain>
    </source>
</reference>
<name>W7HNC9_9PEZI</name>
<dbReference type="PANTHER" id="PTHR43245:SF11">
    <property type="entry name" value="LD23561P"/>
    <property type="match status" value="1"/>
</dbReference>
<dbReference type="InterPro" id="IPR050177">
    <property type="entry name" value="Lipid_A_modif_metabolic_enz"/>
</dbReference>
<sequence length="373" mass="42332">MSDDKPSVLIIGGLGYLGRWLALYIHTNKLASEIRIVDKQLPQVAWLAPEFEEPCKNFVQLDMLREQSVKRAFDRDDGSSFDYVFNCAGETRYSQSEEVYKQRNQDLPVVCAKEAARRGVKVFIELSEGRVYGGGAKGNKETRETKPRLPLARYKLEAEKELQKIEGLNLVILRLANAYGPYSSRTISTATCYGRVYEYLQEEMDIMWTKDLQVNTVHASDANRAIWHAAEWYVGGRANWDEAWGKTPLFNVVDDGNTDQGLIASVLEQNFKVKVNFVGTVLSQLAKLNLEEAIEDANETTLQPWSDMLQAAGITRPGPIAPFIEIEQLKDADISLDGTRFKTVTGFEYNVPEFTAEIMAEMIDSYKRMNWWP</sequence>
<dbReference type="OrthoDB" id="16464at2759"/>
<dbReference type="Pfam" id="PF01370">
    <property type="entry name" value="Epimerase"/>
    <property type="match status" value="1"/>
</dbReference>
<accession>W7HNC9</accession>
<keyword evidence="3" id="KW-1185">Reference proteome</keyword>
<evidence type="ECO:0000313" key="2">
    <source>
        <dbReference type="EMBL" id="EWC45536.1"/>
    </source>
</evidence>
<gene>
    <name evidence="2" type="ORF">DRE_05394</name>
</gene>
<protein>
    <recommendedName>
        <fullName evidence="1">NAD-dependent epimerase/dehydratase domain-containing protein</fullName>
    </recommendedName>
</protein>
<dbReference type="HOGENOM" id="CLU_045030_1_0_1"/>
<organism evidence="2 3">
    <name type="scientific">Drechslerella stenobrocha 248</name>
    <dbReference type="NCBI Taxonomy" id="1043628"/>
    <lineage>
        <taxon>Eukaryota</taxon>
        <taxon>Fungi</taxon>
        <taxon>Dikarya</taxon>
        <taxon>Ascomycota</taxon>
        <taxon>Pezizomycotina</taxon>
        <taxon>Orbiliomycetes</taxon>
        <taxon>Orbiliales</taxon>
        <taxon>Orbiliaceae</taxon>
        <taxon>Drechslerella</taxon>
    </lineage>
</organism>